<accession>A0ACC0GZW1</accession>
<reference evidence="1 2" key="1">
    <citation type="journal article" date="2022" name="Plant J.">
        <title>Chromosome-level genome of Camellia lanceoleosa provides a valuable resource for understanding genome evolution and self-incompatibility.</title>
        <authorList>
            <person name="Gong W."/>
            <person name="Xiao S."/>
            <person name="Wang L."/>
            <person name="Liao Z."/>
            <person name="Chang Y."/>
            <person name="Mo W."/>
            <person name="Hu G."/>
            <person name="Li W."/>
            <person name="Zhao G."/>
            <person name="Zhu H."/>
            <person name="Hu X."/>
            <person name="Ji K."/>
            <person name="Xiang X."/>
            <person name="Song Q."/>
            <person name="Yuan D."/>
            <person name="Jin S."/>
            <person name="Zhang L."/>
        </authorList>
    </citation>
    <scope>NUCLEOTIDE SEQUENCE [LARGE SCALE GENOMIC DNA]</scope>
    <source>
        <strain evidence="1">SQ_2022a</strain>
    </source>
</reference>
<comment type="caution">
    <text evidence="1">The sequence shown here is derived from an EMBL/GenBank/DDBJ whole genome shotgun (WGS) entry which is preliminary data.</text>
</comment>
<proteinExistence type="predicted"/>
<protein>
    <submittedName>
        <fullName evidence="1">Uncharacterized protein</fullName>
    </submittedName>
</protein>
<evidence type="ECO:0000313" key="1">
    <source>
        <dbReference type="EMBL" id="KAI8006415.1"/>
    </source>
</evidence>
<dbReference type="Proteomes" id="UP001060215">
    <property type="component" value="Chromosome 7"/>
</dbReference>
<gene>
    <name evidence="1" type="ORF">LOK49_LG07G01676</name>
</gene>
<dbReference type="EMBL" id="CM045764">
    <property type="protein sequence ID" value="KAI8006415.1"/>
    <property type="molecule type" value="Genomic_DNA"/>
</dbReference>
<sequence>MTKNKQSGQYEKVATYQQTVKSHAKVDKLSHMWHTVTLLFPPINYHKSQPRRNNFLTTLLDHLFSSMANSAFLAVSFCLLVLCNSCLAVRPSRQLQQQQQQYQQGECRIQNLNPLEPNRRIQHEAGITEIWDQNNDQSVPVWPPLAIR</sequence>
<organism evidence="1 2">
    <name type="scientific">Camellia lanceoleosa</name>
    <dbReference type="NCBI Taxonomy" id="1840588"/>
    <lineage>
        <taxon>Eukaryota</taxon>
        <taxon>Viridiplantae</taxon>
        <taxon>Streptophyta</taxon>
        <taxon>Embryophyta</taxon>
        <taxon>Tracheophyta</taxon>
        <taxon>Spermatophyta</taxon>
        <taxon>Magnoliopsida</taxon>
        <taxon>eudicotyledons</taxon>
        <taxon>Gunneridae</taxon>
        <taxon>Pentapetalae</taxon>
        <taxon>asterids</taxon>
        <taxon>Ericales</taxon>
        <taxon>Theaceae</taxon>
        <taxon>Camellia</taxon>
    </lineage>
</organism>
<name>A0ACC0GZW1_9ERIC</name>
<keyword evidence="2" id="KW-1185">Reference proteome</keyword>
<evidence type="ECO:0000313" key="2">
    <source>
        <dbReference type="Proteomes" id="UP001060215"/>
    </source>
</evidence>